<accession>A0ABT1MMJ3</accession>
<dbReference type="InterPro" id="IPR012347">
    <property type="entry name" value="Ferritin-like"/>
</dbReference>
<dbReference type="RefSeq" id="WP_255327795.1">
    <property type="nucleotide sequence ID" value="NZ_JAKZEU010000001.1"/>
</dbReference>
<dbReference type="Proteomes" id="UP001203945">
    <property type="component" value="Unassembled WGS sequence"/>
</dbReference>
<protein>
    <submittedName>
        <fullName evidence="1">DUF892 family protein</fullName>
    </submittedName>
</protein>
<dbReference type="Pfam" id="PF05974">
    <property type="entry name" value="DUF892"/>
    <property type="match status" value="1"/>
</dbReference>
<name>A0ABT1MMJ3_9RHOB</name>
<reference evidence="1 2" key="1">
    <citation type="submission" date="2022-03" db="EMBL/GenBank/DDBJ databases">
        <authorList>
            <person name="He Y."/>
        </authorList>
    </citation>
    <scope>NUCLEOTIDE SEQUENCE [LARGE SCALE GENOMIC DNA]</scope>
    <source>
        <strain evidence="1 2">TK19116</strain>
        <plasmid evidence="1">unnamed1</plasmid>
    </source>
</reference>
<geneLocation type="plasmid" evidence="1">
    <name>unnamed1</name>
</geneLocation>
<evidence type="ECO:0000313" key="1">
    <source>
        <dbReference type="EMBL" id="MCQ0968826.1"/>
    </source>
</evidence>
<dbReference type="PANTHER" id="PTHR30565:SF9">
    <property type="entry name" value="PROTEIN YCIF"/>
    <property type="match status" value="1"/>
</dbReference>
<comment type="caution">
    <text evidence="1">The sequence shown here is derived from an EMBL/GenBank/DDBJ whole genome shotgun (WGS) entry which is preliminary data.</text>
</comment>
<dbReference type="SUPFAM" id="SSF47240">
    <property type="entry name" value="Ferritin-like"/>
    <property type="match status" value="1"/>
</dbReference>
<sequence>MAVKNLKDLYLDQLRDLYSACKQSMPVVTDLGRAAKSKELSEALIAGNEGIARGMDVLASICASHDIDPTGEHCRGMEGVVQEARKHALETEFADEDAQDAAIITQYQRMAHYAIAGYGCVRTFANRLGMNEDGAQLQECLDNTWEGDRHMTKIAEGGVNAAAQDGR</sequence>
<gene>
    <name evidence="1" type="ORF">MLD63_00030</name>
</gene>
<dbReference type="InterPro" id="IPR009078">
    <property type="entry name" value="Ferritin-like_SF"/>
</dbReference>
<proteinExistence type="predicted"/>
<dbReference type="Gene3D" id="1.20.1260.10">
    <property type="match status" value="1"/>
</dbReference>
<keyword evidence="2" id="KW-1185">Reference proteome</keyword>
<organism evidence="1 2">
    <name type="scientific">Paracoccus albicereus</name>
    <dbReference type="NCBI Taxonomy" id="2922394"/>
    <lineage>
        <taxon>Bacteria</taxon>
        <taxon>Pseudomonadati</taxon>
        <taxon>Pseudomonadota</taxon>
        <taxon>Alphaproteobacteria</taxon>
        <taxon>Rhodobacterales</taxon>
        <taxon>Paracoccaceae</taxon>
        <taxon>Paracoccus</taxon>
    </lineage>
</organism>
<dbReference type="InterPro" id="IPR010287">
    <property type="entry name" value="DUF892_YciF-like"/>
</dbReference>
<keyword evidence="1" id="KW-0614">Plasmid</keyword>
<evidence type="ECO:0000313" key="2">
    <source>
        <dbReference type="Proteomes" id="UP001203945"/>
    </source>
</evidence>
<dbReference type="InterPro" id="IPR047114">
    <property type="entry name" value="YciF"/>
</dbReference>
<dbReference type="EMBL" id="JAKZEU010000001">
    <property type="protein sequence ID" value="MCQ0968826.1"/>
    <property type="molecule type" value="Genomic_DNA"/>
</dbReference>
<dbReference type="PANTHER" id="PTHR30565">
    <property type="entry name" value="PROTEIN YCIF"/>
    <property type="match status" value="1"/>
</dbReference>